<gene>
    <name evidence="2" type="ORF">IMZ16_05425</name>
</gene>
<dbReference type="GO" id="GO:0003677">
    <property type="term" value="F:DNA binding"/>
    <property type="evidence" value="ECO:0007669"/>
    <property type="project" value="InterPro"/>
</dbReference>
<dbReference type="AlphaFoldDB" id="A0A7M1SZQ7"/>
<evidence type="ECO:0000313" key="2">
    <source>
        <dbReference type="EMBL" id="QOR72991.1"/>
    </source>
</evidence>
<dbReference type="InterPro" id="IPR041657">
    <property type="entry name" value="HTH_17"/>
</dbReference>
<dbReference type="RefSeq" id="WP_193439194.1">
    <property type="nucleotide sequence ID" value="NZ_CP063145.1"/>
</dbReference>
<dbReference type="Proteomes" id="UP000593605">
    <property type="component" value="Chromosome"/>
</dbReference>
<evidence type="ECO:0000313" key="3">
    <source>
        <dbReference type="Proteomes" id="UP000593605"/>
    </source>
</evidence>
<feature type="domain" description="Helix-turn-helix" evidence="1">
    <location>
        <begin position="51"/>
        <end position="97"/>
    </location>
</feature>
<sequence length="102" mass="11925">MKIKTNKIATIMNTIKLSVPEENIQQIADTVKSQLMEELKQQFIPKQPAEYISAEELCKRLSITKPTVHEWRKRGIIQAYKIGARVYYKWDEVEKAMQLQAC</sequence>
<dbReference type="Pfam" id="PF12728">
    <property type="entry name" value="HTH_17"/>
    <property type="match status" value="1"/>
</dbReference>
<name>A0A7M1SZQ7_9FLAO</name>
<protein>
    <submittedName>
        <fullName evidence="2">Helix-turn-helix domain-containing protein</fullName>
    </submittedName>
</protein>
<evidence type="ECO:0000259" key="1">
    <source>
        <dbReference type="Pfam" id="PF12728"/>
    </source>
</evidence>
<dbReference type="SUPFAM" id="SSF46955">
    <property type="entry name" value="Putative DNA-binding domain"/>
    <property type="match status" value="1"/>
</dbReference>
<reference evidence="2 3" key="1">
    <citation type="submission" date="2020-10" db="EMBL/GenBank/DDBJ databases">
        <title>Complete genome of Cruoricapor ignavus strain M1214 isolated from the blood culture of a febrile patient.</title>
        <authorList>
            <person name="Guglielmino C.J.D."/>
        </authorList>
    </citation>
    <scope>NUCLEOTIDE SEQUENCE [LARGE SCALE GENOMIC DNA]</scope>
    <source>
        <strain evidence="2 3">M1214</strain>
    </source>
</reference>
<dbReference type="NCBIfam" id="TIGR01764">
    <property type="entry name" value="excise"/>
    <property type="match status" value="1"/>
</dbReference>
<dbReference type="InterPro" id="IPR010093">
    <property type="entry name" value="SinI_DNA-bd"/>
</dbReference>
<dbReference type="InterPro" id="IPR009061">
    <property type="entry name" value="DNA-bd_dom_put_sf"/>
</dbReference>
<dbReference type="KEGG" id="civ:IMZ16_05425"/>
<proteinExistence type="predicted"/>
<accession>A0A7M1SZQ7</accession>
<dbReference type="EMBL" id="CP063145">
    <property type="protein sequence ID" value="QOR72991.1"/>
    <property type="molecule type" value="Genomic_DNA"/>
</dbReference>
<organism evidence="2 3">
    <name type="scientific">Cruoricaptor ignavus</name>
    <dbReference type="NCBI Taxonomy" id="1118202"/>
    <lineage>
        <taxon>Bacteria</taxon>
        <taxon>Pseudomonadati</taxon>
        <taxon>Bacteroidota</taxon>
        <taxon>Flavobacteriia</taxon>
        <taxon>Flavobacteriales</taxon>
        <taxon>Weeksellaceae</taxon>
        <taxon>Cruoricaptor</taxon>
    </lineage>
</organism>